<evidence type="ECO:0000256" key="5">
    <source>
        <dbReference type="HAMAP-Rule" id="MF_00658"/>
    </source>
</evidence>
<dbReference type="GO" id="GO:0070038">
    <property type="term" value="F:rRNA (pseudouridine-N3-)-methyltransferase activity"/>
    <property type="evidence" value="ECO:0007669"/>
    <property type="project" value="UniProtKB-UniRule"/>
</dbReference>
<keyword evidence="2 5" id="KW-0808">Transferase</keyword>
<dbReference type="SUPFAM" id="SSF75217">
    <property type="entry name" value="alpha/beta knot"/>
    <property type="match status" value="1"/>
</dbReference>
<keyword evidence="5" id="KW-0698">rRNA processing</keyword>
<dbReference type="HAMAP" id="MF_00658">
    <property type="entry name" value="23SrRNA_methyltr_H"/>
    <property type="match status" value="1"/>
</dbReference>
<keyword evidence="3 5" id="KW-0949">S-adenosyl-L-methionine</keyword>
<dbReference type="InterPro" id="IPR029026">
    <property type="entry name" value="tRNA_m1G_MTases_N"/>
</dbReference>
<feature type="binding site" evidence="5">
    <location>
        <position position="71"/>
    </location>
    <ligand>
        <name>S-adenosyl-L-methionine</name>
        <dbReference type="ChEBI" id="CHEBI:59789"/>
    </ligand>
</feature>
<dbReference type="PANTHER" id="PTHR33603:SF1">
    <property type="entry name" value="RIBOSOMAL RNA LARGE SUBUNIT METHYLTRANSFERASE H"/>
    <property type="match status" value="1"/>
</dbReference>
<evidence type="ECO:0000313" key="7">
    <source>
        <dbReference type="Proteomes" id="UP000052237"/>
    </source>
</evidence>
<protein>
    <recommendedName>
        <fullName evidence="5">Ribosomal RNA large subunit methyltransferase H</fullName>
        <ecNumber evidence="5">2.1.1.177</ecNumber>
    </recommendedName>
    <alternativeName>
        <fullName evidence="5">23S rRNA (pseudouridine1915-N3)-methyltransferase</fullName>
    </alternativeName>
    <alternativeName>
        <fullName evidence="5">23S rRNA m3Psi1915 methyltransferase</fullName>
    </alternativeName>
    <alternativeName>
        <fullName evidence="5">rRNA (pseudouridine-N3-)-methyltransferase RlmH</fullName>
    </alternativeName>
</protein>
<dbReference type="Pfam" id="PF02590">
    <property type="entry name" value="SPOUT_MTase"/>
    <property type="match status" value="1"/>
</dbReference>
<name>A0A0S4SA81_CAMHY</name>
<dbReference type="Gene3D" id="3.40.1280.10">
    <property type="match status" value="1"/>
</dbReference>
<comment type="function">
    <text evidence="5">Specifically methylates the pseudouridine at position 1915 (m3Psi1915) in 23S rRNA.</text>
</comment>
<dbReference type="GO" id="GO:0005737">
    <property type="term" value="C:cytoplasm"/>
    <property type="evidence" value="ECO:0007669"/>
    <property type="project" value="UniProtKB-SubCell"/>
</dbReference>
<dbReference type="InterPro" id="IPR003742">
    <property type="entry name" value="RlmH-like"/>
</dbReference>
<dbReference type="Proteomes" id="UP000052237">
    <property type="component" value="Unassembled WGS sequence"/>
</dbReference>
<comment type="similarity">
    <text evidence="4 5">Belongs to the RNA methyltransferase RlmH family.</text>
</comment>
<evidence type="ECO:0000256" key="1">
    <source>
        <dbReference type="ARBA" id="ARBA00022603"/>
    </source>
</evidence>
<dbReference type="AlphaFoldDB" id="A0A0S4SA81"/>
<keyword evidence="1 5" id="KW-0489">Methyltransferase</keyword>
<keyword evidence="7" id="KW-1185">Reference proteome</keyword>
<evidence type="ECO:0000256" key="4">
    <source>
        <dbReference type="ARBA" id="ARBA00038303"/>
    </source>
</evidence>
<dbReference type="EC" id="2.1.1.177" evidence="5"/>
<evidence type="ECO:0000313" key="6">
    <source>
        <dbReference type="EMBL" id="CUU82435.1"/>
    </source>
</evidence>
<comment type="catalytic activity">
    <reaction evidence="5">
        <text>pseudouridine(1915) in 23S rRNA + S-adenosyl-L-methionine = N(3)-methylpseudouridine(1915) in 23S rRNA + S-adenosyl-L-homocysteine + H(+)</text>
        <dbReference type="Rhea" id="RHEA:42752"/>
        <dbReference type="Rhea" id="RHEA-COMP:10221"/>
        <dbReference type="Rhea" id="RHEA-COMP:10222"/>
        <dbReference type="ChEBI" id="CHEBI:15378"/>
        <dbReference type="ChEBI" id="CHEBI:57856"/>
        <dbReference type="ChEBI" id="CHEBI:59789"/>
        <dbReference type="ChEBI" id="CHEBI:65314"/>
        <dbReference type="ChEBI" id="CHEBI:74486"/>
        <dbReference type="EC" id="2.1.1.177"/>
    </reaction>
</comment>
<dbReference type="PIRSF" id="PIRSF004505">
    <property type="entry name" value="MT_bac"/>
    <property type="match status" value="1"/>
</dbReference>
<feature type="binding site" evidence="5">
    <location>
        <begin position="117"/>
        <end position="122"/>
    </location>
    <ligand>
        <name>S-adenosyl-L-methionine</name>
        <dbReference type="ChEBI" id="CHEBI:59789"/>
    </ligand>
</feature>
<dbReference type="InterPro" id="IPR029028">
    <property type="entry name" value="Alpha/beta_knot_MTases"/>
</dbReference>
<dbReference type="EMBL" id="FAVB01000003">
    <property type="protein sequence ID" value="CUU82435.1"/>
    <property type="molecule type" value="Genomic_DNA"/>
</dbReference>
<comment type="subcellular location">
    <subcellularLocation>
        <location evidence="5">Cytoplasm</location>
    </subcellularLocation>
</comment>
<evidence type="ECO:0000256" key="2">
    <source>
        <dbReference type="ARBA" id="ARBA00022679"/>
    </source>
</evidence>
<reference evidence="6 7" key="1">
    <citation type="submission" date="2015-11" db="EMBL/GenBank/DDBJ databases">
        <authorList>
            <consortium name="Pathogen Informatics"/>
        </authorList>
    </citation>
    <scope>NUCLEOTIDE SEQUENCE [LARGE SCALE GENOMIC DNA]</scope>
    <source>
        <strain evidence="6 7">006A-0059</strain>
    </source>
</reference>
<proteinExistence type="inferred from homology"/>
<comment type="subunit">
    <text evidence="5">Homodimer.</text>
</comment>
<organism evidence="6 7">
    <name type="scientific">Campylobacter hyointestinalis subsp. hyointestinalis</name>
    <dbReference type="NCBI Taxonomy" id="91352"/>
    <lineage>
        <taxon>Bacteria</taxon>
        <taxon>Pseudomonadati</taxon>
        <taxon>Campylobacterota</taxon>
        <taxon>Epsilonproteobacteria</taxon>
        <taxon>Campylobacterales</taxon>
        <taxon>Campylobacteraceae</taxon>
        <taxon>Campylobacter</taxon>
    </lineage>
</organism>
<accession>A0A0S4SA81</accession>
<dbReference type="PANTHER" id="PTHR33603">
    <property type="entry name" value="METHYLTRANSFERASE"/>
    <property type="match status" value="1"/>
</dbReference>
<sequence>MQILVHCIQKNSDDFKEINEYIKMSSKWADIKDINKFNSQIAKAQSLSKQNAHVAYDNVYMPCANGFCIGLDEKGDELDSPQFADLLKDNQKISFFIGGAYGLSSEFKSKMNRLVSLSRLTLAHKIAKLMLFEQIFRGLCINANHPYHK</sequence>
<feature type="binding site" evidence="5">
    <location>
        <position position="98"/>
    </location>
    <ligand>
        <name>S-adenosyl-L-methionine</name>
        <dbReference type="ChEBI" id="CHEBI:59789"/>
    </ligand>
</feature>
<keyword evidence="5" id="KW-0963">Cytoplasm</keyword>
<gene>
    <name evidence="5 6" type="primary">rlmH</name>
    <name evidence="6" type="ORF">ERS686654_01312</name>
</gene>
<evidence type="ECO:0000256" key="3">
    <source>
        <dbReference type="ARBA" id="ARBA00022691"/>
    </source>
</evidence>
<comment type="caution">
    <text evidence="6">The sequence shown here is derived from an EMBL/GenBank/DDBJ whole genome shotgun (WGS) entry which is preliminary data.</text>
</comment>
<dbReference type="RefSeq" id="WP_059425834.1">
    <property type="nucleotide sequence ID" value="NZ_FAUT01000001.1"/>
</dbReference>
<dbReference type="CDD" id="cd18081">
    <property type="entry name" value="RlmH-like"/>
    <property type="match status" value="1"/>
</dbReference>